<keyword evidence="6 12" id="KW-0285">Flavoprotein</keyword>
<keyword evidence="9 12" id="KW-0274">FAD</keyword>
<evidence type="ECO:0000256" key="10">
    <source>
        <dbReference type="ARBA" id="ARBA00022991"/>
    </source>
</evidence>
<dbReference type="Gene3D" id="1.25.40.80">
    <property type="match status" value="1"/>
</dbReference>
<organism evidence="17 18">
    <name type="scientific">Mortierella alpina</name>
    <name type="common">Oleaginous fungus</name>
    <name type="synonym">Mortierella renispora</name>
    <dbReference type="NCBI Taxonomy" id="64518"/>
    <lineage>
        <taxon>Eukaryota</taxon>
        <taxon>Fungi</taxon>
        <taxon>Fungi incertae sedis</taxon>
        <taxon>Mucoromycota</taxon>
        <taxon>Mortierellomycotina</taxon>
        <taxon>Mortierellomycetes</taxon>
        <taxon>Mortierellales</taxon>
        <taxon>Mortierellaceae</taxon>
        <taxon>Mortierella</taxon>
    </lineage>
</organism>
<comment type="similarity">
    <text evidence="3">Belongs to the DNA photolyase class-1 family.</text>
</comment>
<dbReference type="PROSITE" id="PS00394">
    <property type="entry name" value="DNA_PHOTOLYASES_1_1"/>
    <property type="match status" value="1"/>
</dbReference>
<feature type="binding site" evidence="12">
    <location>
        <begin position="2000"/>
        <end position="2002"/>
    </location>
    <ligand>
        <name>FAD</name>
        <dbReference type="ChEBI" id="CHEBI:57692"/>
    </ligand>
</feature>
<dbReference type="PROSITE" id="PS51645">
    <property type="entry name" value="PHR_CRY_ALPHA_BETA"/>
    <property type="match status" value="1"/>
</dbReference>
<evidence type="ECO:0000256" key="14">
    <source>
        <dbReference type="PROSITE-ProRule" id="PRU00221"/>
    </source>
</evidence>
<feature type="region of interest" description="Disordered" evidence="15">
    <location>
        <begin position="1548"/>
        <end position="1577"/>
    </location>
</feature>
<comment type="caution">
    <text evidence="17">The sequence shown here is derived from an EMBL/GenBank/DDBJ whole genome shotgun (WGS) entry which is preliminary data.</text>
</comment>
<dbReference type="PROSITE" id="PS00678">
    <property type="entry name" value="WD_REPEATS_1"/>
    <property type="match status" value="1"/>
</dbReference>
<dbReference type="InterPro" id="IPR001680">
    <property type="entry name" value="WD40_rpt"/>
</dbReference>
<keyword evidence="5 14" id="KW-0853">WD repeat</keyword>
<dbReference type="InterPro" id="IPR036322">
    <property type="entry name" value="WD40_repeat_dom_sf"/>
</dbReference>
<dbReference type="InterPro" id="IPR005101">
    <property type="entry name" value="Cryptochr/Photolyase_FAD-bd"/>
</dbReference>
<dbReference type="PROSITE" id="PS50294">
    <property type="entry name" value="WD_REPEATS_REGION"/>
    <property type="match status" value="1"/>
</dbReference>
<accession>A0A9P8D0Z0</accession>
<dbReference type="InterPro" id="IPR006050">
    <property type="entry name" value="DNA_photolyase_N"/>
</dbReference>
<dbReference type="InterPro" id="IPR036134">
    <property type="entry name" value="Crypto/Photolyase_FAD-like_sf"/>
</dbReference>
<evidence type="ECO:0000256" key="6">
    <source>
        <dbReference type="ARBA" id="ARBA00022630"/>
    </source>
</evidence>
<dbReference type="InterPro" id="IPR036155">
    <property type="entry name" value="Crypto/Photolyase_N_sf"/>
</dbReference>
<feature type="compositionally biased region" description="Low complexity" evidence="15">
    <location>
        <begin position="1548"/>
        <end position="1564"/>
    </location>
</feature>
<feature type="repeat" description="WD" evidence="14">
    <location>
        <begin position="563"/>
        <end position="604"/>
    </location>
</feature>
<dbReference type="InterPro" id="IPR019775">
    <property type="entry name" value="WD40_repeat_CS"/>
</dbReference>
<feature type="compositionally biased region" description="Basic and acidic residues" evidence="15">
    <location>
        <begin position="983"/>
        <end position="997"/>
    </location>
</feature>
<dbReference type="PRINTS" id="PR00147">
    <property type="entry name" value="DNAPHOTLYASE"/>
</dbReference>
<feature type="region of interest" description="Disordered" evidence="15">
    <location>
        <begin position="1499"/>
        <end position="1532"/>
    </location>
</feature>
<comment type="cofactor">
    <cofactor evidence="1">
        <name>(6R)-5,10-methylene-5,6,7,8-tetrahydrofolate</name>
        <dbReference type="ChEBI" id="CHEBI:15636"/>
    </cofactor>
</comment>
<feature type="region of interest" description="Disordered" evidence="15">
    <location>
        <begin position="35"/>
        <end position="108"/>
    </location>
</feature>
<name>A0A9P8D0Z0_MORAP</name>
<keyword evidence="10" id="KW-0157">Chromophore</keyword>
<evidence type="ECO:0000259" key="16">
    <source>
        <dbReference type="PROSITE" id="PS51645"/>
    </source>
</evidence>
<feature type="domain" description="Photolyase/cryptochrome alpha/beta" evidence="16">
    <location>
        <begin position="1610"/>
        <end position="1749"/>
    </location>
</feature>
<feature type="region of interest" description="Disordered" evidence="15">
    <location>
        <begin position="238"/>
        <end position="267"/>
    </location>
</feature>
<evidence type="ECO:0000256" key="13">
    <source>
        <dbReference type="PIRSR" id="PIRSR602081-2"/>
    </source>
</evidence>
<feature type="compositionally biased region" description="Polar residues" evidence="15">
    <location>
        <begin position="65"/>
        <end position="78"/>
    </location>
</feature>
<evidence type="ECO:0000256" key="3">
    <source>
        <dbReference type="ARBA" id="ARBA00005862"/>
    </source>
</evidence>
<evidence type="ECO:0000256" key="1">
    <source>
        <dbReference type="ARBA" id="ARBA00001932"/>
    </source>
</evidence>
<dbReference type="Gene3D" id="3.40.50.620">
    <property type="entry name" value="HUPs"/>
    <property type="match status" value="1"/>
</dbReference>
<dbReference type="SUPFAM" id="SSF48173">
    <property type="entry name" value="Cryptochrome/photolyase FAD-binding domain"/>
    <property type="match status" value="1"/>
</dbReference>
<evidence type="ECO:0000313" key="18">
    <source>
        <dbReference type="Proteomes" id="UP000717515"/>
    </source>
</evidence>
<proteinExistence type="inferred from homology"/>
<dbReference type="InterPro" id="IPR002081">
    <property type="entry name" value="Cryptochrome/DNA_photolyase_1"/>
</dbReference>
<evidence type="ECO:0000256" key="11">
    <source>
        <dbReference type="ARBA" id="ARBA00038255"/>
    </source>
</evidence>
<feature type="site" description="Electron transfer via tryptophanyl radical" evidence="13">
    <location>
        <position position="2010"/>
    </location>
</feature>
<feature type="compositionally biased region" description="Polar residues" evidence="15">
    <location>
        <begin position="247"/>
        <end position="258"/>
    </location>
</feature>
<dbReference type="SUPFAM" id="SSF50978">
    <property type="entry name" value="WD40 repeat-like"/>
    <property type="match status" value="2"/>
</dbReference>
<evidence type="ECO:0000313" key="17">
    <source>
        <dbReference type="EMBL" id="KAG9326301.1"/>
    </source>
</evidence>
<dbReference type="PANTHER" id="PTHR14344:SF3">
    <property type="entry name" value="WD REPEAT-CONTAINING PROTEIN 6"/>
    <property type="match status" value="1"/>
</dbReference>
<dbReference type="GO" id="GO:0030488">
    <property type="term" value="P:tRNA methylation"/>
    <property type="evidence" value="ECO:0007669"/>
    <property type="project" value="TreeGrafter"/>
</dbReference>
<evidence type="ECO:0000256" key="8">
    <source>
        <dbReference type="ARBA" id="ARBA00022737"/>
    </source>
</evidence>
<evidence type="ECO:0000256" key="9">
    <source>
        <dbReference type="ARBA" id="ARBA00022827"/>
    </source>
</evidence>
<comment type="cofactor">
    <cofactor evidence="12">
        <name>FAD</name>
        <dbReference type="ChEBI" id="CHEBI:57692"/>
    </cofactor>
    <text evidence="12">Binds 1 FAD per subunit.</text>
</comment>
<dbReference type="EMBL" id="JAIFTL010000022">
    <property type="protein sequence ID" value="KAG9326301.1"/>
    <property type="molecule type" value="Genomic_DNA"/>
</dbReference>
<gene>
    <name evidence="17" type="ORF">KVV02_004038</name>
</gene>
<sequence length="2102" mass="233525">MPQKELRRCLRVTDPEIKEIFRTLHSLHTISIPHLDRGHNSSNMSIKSSVAEPKARFSAEDVDSQSDLSDIADSTQVKAGTPDYYDPVYFDTDEDTDEGEDQDQDEKDYDTRAGLSGQIENVAETNMASIAEGLRWSSIGSPAGSKKTKKHPALSNADLLYDPDEDDRDENWLLKKIAANRPPGCKPEDIWTDAVLSCPMCLSQLCFDCQQHEIYPHQFRAMFVEHCRVNENERLRFPKETKKPNKSKNTASETATSRQEFKPSEDDDANAVYHPVVCEICNTKVALIDQDEVYHFFNVIPTSRPATPVAFASSPSPTMAGHQQQRTHPVHLTTPVTALAYHDNEILLSGQGPYLKAMHVATSATLSCIHLGGDWKVHRIVLASVQIISDTVEARLFLVFGAKSLRIIRLVVCRSSETRAYFQHLWNAPQMKDWIVDAQWLWPKADLPADCTTTRSRLTGPTASSPSSIAIGYAHNFVEVFDLPEDPFSIPCLENEVAQPDSFPEFRLTYSVQSEEHCTVFCGRFHNNTLEDLWFASGTVFCHALLWKVYHQGGIEAPIEKSLTGHEGIIFGIRWSADGKAVCTVSDDRTIRIWNITHPTTITHTTHFGHSARVWDCQIVGHYLISISEDASCRVWRNPLLATLNDTEDMSDCLACWEGHEGKSAWSVAVSDHGVVATGGGDGGIHLWRLDSIVAGSTDADENTKDIDLPDISTYYPEADPKEKEFVRDFVITSQTESVYATNSGYILVRNDESGAWRTLCQSPILKNYASLEASPCGRIVVAGCLSGKLVIASVQNDFNTLVADTLGGIKIQFVFVFAGTAADNFRIAIFRANCTVGVFQLDIPLSAAEATCTHLCDLRLPNNNKAIHAAYFSPLYNLVLLGSRDGTVLVYNLSQLEGTSEMATLDSIVELKRCHGNDSVSSILMVTEQGEGHDGKDRIIVYSTGRDGSWTKYRFLGLPGGEVLEASSVADGEDEDSDSDSEIVRKVGAKSHDSNSREGVSPAASTPDSRDGGSGIVLQKIFRSKITRGWLEQIFIMDGELLLLGFFNKKLFVYNESKHFEIRSFARELTAGSQLFGSAKLQNNFHGREVRHLRFLSHAQPLTDGAPAPIIVASGGEDCRLRMFQYIPYKTKNSCTALKPLCNLKPHLGAAIRCLEWSYTDRSHSYLLFTGGAIESMRVWQVSMSIPNSYQVQFIEDHSGMSIPEHTPLSLGCLELAQCPHVSENLETRIMDLSVFKLSGRSHMHFVASVYSDAAIRIWMFDEVSNSFVLAIDSSYHDKCILQVAHVKIGEGVMMLTAATDGNIAAWDLTRALDSFLEKYDAQENKPVQPHSSSVGRNRKKLQKEHAQSLERPIAEVVVHMSGVNSLFVQDLGQDGIIAVSGGDDNALVATRIEATWDAENRAIKAQSAREIARDNNAHGSAIQAVAMLSATDIVTTSQDQMVSLWTLEDVNGGTARLRQLETQFVHVPDPSTMDVLASTDRSNHTVAIAGIGLQIFSKERMPPKKRPAGDDAQGEEPRKRATTSVTASAAKSVTISAPGATTATATTKAGTAARAGAASTTSKPGAVRGTPKPGVRKVGAAALASRTKLQPSGASAIKKEAPPPVITKNTLMWFRNDLRVQDNRALHEASKRAQLGEKKCTIGLYIISESEWASHDEAPVKIDFWMRNLAELKRALDKLNIPLVVRRAGSKTEVEGLLESIVKELDISHVFWNAEYMVDEKKRDSAVKKALVKLPGVYVEQSEDQCVVPPKEIKTKTAQPFSAFQPFNNAWNTLVETSPHYLKFSEVPEANPIEAKQLYAQYFRESIPSTHTHALDQEEVDQLYPAGEEAAHEKLDAFMKKTVLQYHTIRDHPYELASNPLNPYIASGILSIRQCVAAARAANNNKIIIGNEGVKTWIAEIIWKEFYRHIMVFYPRVCKNRAFDAMTENIRWSNDDRKFQMWCQGKTGYPIVDAGMRQLNTHGCMHTRVRMIVACFLVKDLMVNWQKGEKYFMSNLIDGDMASNNGSWQWCASTGAEAQPYYRIFNPLQQSQRFDPNGDYIRQWVPELKQLNSTQIHDPYHTLSAKDFGKLAYPKPIVDHGEAKKKYVDEYKRVLAQKLI</sequence>
<feature type="region of interest" description="Disordered" evidence="15">
    <location>
        <begin position="969"/>
        <end position="1013"/>
    </location>
</feature>
<evidence type="ECO:0000256" key="4">
    <source>
        <dbReference type="ARBA" id="ARBA00022490"/>
    </source>
</evidence>
<feature type="binding site" evidence="12">
    <location>
        <position position="1848"/>
    </location>
    <ligand>
        <name>FAD</name>
        <dbReference type="ChEBI" id="CHEBI:57692"/>
    </ligand>
</feature>
<dbReference type="Pfam" id="PF00400">
    <property type="entry name" value="WD40"/>
    <property type="match status" value="2"/>
</dbReference>
<dbReference type="Gene3D" id="1.10.579.10">
    <property type="entry name" value="DNA Cyclobutane Dipyrimidine Photolyase, subunit A, domain 3"/>
    <property type="match status" value="1"/>
</dbReference>
<keyword evidence="4" id="KW-0963">Cytoplasm</keyword>
<dbReference type="SUPFAM" id="SSF52425">
    <property type="entry name" value="Cryptochrome/photolyase, N-terminal domain"/>
    <property type="match status" value="1"/>
</dbReference>
<dbReference type="SMART" id="SM00320">
    <property type="entry name" value="WD40"/>
    <property type="match status" value="10"/>
</dbReference>
<dbReference type="Pfam" id="PF03441">
    <property type="entry name" value="FAD_binding_7"/>
    <property type="match status" value="1"/>
</dbReference>
<feature type="site" description="Electron transfer via tryptophanyl radical" evidence="13">
    <location>
        <position position="1934"/>
    </location>
</feature>
<evidence type="ECO:0000256" key="12">
    <source>
        <dbReference type="PIRSR" id="PIRSR602081-1"/>
    </source>
</evidence>
<comment type="similarity">
    <text evidence="11">Belongs to the WD repeat WDR6 family.</text>
</comment>
<dbReference type="InterPro" id="IPR014729">
    <property type="entry name" value="Rossmann-like_a/b/a_fold"/>
</dbReference>
<dbReference type="GO" id="GO:0005737">
    <property type="term" value="C:cytoplasm"/>
    <property type="evidence" value="ECO:0007669"/>
    <property type="project" value="UniProtKB-SubCell"/>
</dbReference>
<feature type="binding site" evidence="12">
    <location>
        <begin position="1902"/>
        <end position="1909"/>
    </location>
    <ligand>
        <name>FAD</name>
        <dbReference type="ChEBI" id="CHEBI:57692"/>
    </ligand>
</feature>
<dbReference type="FunFam" id="1.10.579.10:FF:000003">
    <property type="entry name" value="Deoxyribodipyrimidine photo-lyase"/>
    <property type="match status" value="1"/>
</dbReference>
<evidence type="ECO:0000256" key="5">
    <source>
        <dbReference type="ARBA" id="ARBA00022574"/>
    </source>
</evidence>
<feature type="compositionally biased region" description="Acidic residues" evidence="15">
    <location>
        <begin position="91"/>
        <end position="108"/>
    </location>
</feature>
<dbReference type="InterPro" id="IPR015943">
    <property type="entry name" value="WD40/YVTN_repeat-like_dom_sf"/>
</dbReference>
<feature type="site" description="Electron transfer via tryptophanyl radical" evidence="13">
    <location>
        <position position="1987"/>
    </location>
</feature>
<reference evidence="17" key="1">
    <citation type="submission" date="2021-07" db="EMBL/GenBank/DDBJ databases">
        <title>Draft genome of Mortierella alpina, strain LL118, isolated from an aspen leaf litter sample.</title>
        <authorList>
            <person name="Yang S."/>
            <person name="Vinatzer B.A."/>
        </authorList>
    </citation>
    <scope>NUCLEOTIDE SEQUENCE</scope>
    <source>
        <strain evidence="17">LL118</strain>
    </source>
</reference>
<dbReference type="Proteomes" id="UP000717515">
    <property type="component" value="Unassembled WGS sequence"/>
</dbReference>
<keyword evidence="8" id="KW-0677">Repeat</keyword>
<feature type="region of interest" description="Disordered" evidence="15">
    <location>
        <begin position="1324"/>
        <end position="1347"/>
    </location>
</feature>
<keyword evidence="7" id="KW-0819">tRNA processing</keyword>
<dbReference type="Pfam" id="PF00875">
    <property type="entry name" value="DNA_photolyase"/>
    <property type="match status" value="1"/>
</dbReference>
<evidence type="ECO:0000256" key="7">
    <source>
        <dbReference type="ARBA" id="ARBA00022694"/>
    </source>
</evidence>
<evidence type="ECO:0000256" key="15">
    <source>
        <dbReference type="SAM" id="MobiDB-lite"/>
    </source>
</evidence>
<dbReference type="InterPro" id="IPR051973">
    <property type="entry name" value="tRNA_Anticodon_Mtase-Reg"/>
</dbReference>
<dbReference type="InterPro" id="IPR018394">
    <property type="entry name" value="DNA_photolyase_1_CS_C"/>
</dbReference>
<protein>
    <recommendedName>
        <fullName evidence="16">Photolyase/cryptochrome alpha/beta domain-containing protein</fullName>
    </recommendedName>
</protein>
<comment type="subcellular location">
    <subcellularLocation>
        <location evidence="2">Cytoplasm</location>
    </subcellularLocation>
</comment>
<dbReference type="GO" id="GO:0006950">
    <property type="term" value="P:response to stress"/>
    <property type="evidence" value="ECO:0007669"/>
    <property type="project" value="UniProtKB-ARBA"/>
</dbReference>
<dbReference type="Gene3D" id="2.130.10.10">
    <property type="entry name" value="YVTN repeat-like/Quinoprotein amine dehydrogenase"/>
    <property type="match status" value="4"/>
</dbReference>
<feature type="binding site" evidence="12">
    <location>
        <position position="1899"/>
    </location>
    <ligand>
        <name>FAD</name>
        <dbReference type="ChEBI" id="CHEBI:57692"/>
    </ligand>
</feature>
<evidence type="ECO:0000256" key="2">
    <source>
        <dbReference type="ARBA" id="ARBA00004496"/>
    </source>
</evidence>
<dbReference type="PROSITE" id="PS50082">
    <property type="entry name" value="WD_REPEATS_2"/>
    <property type="match status" value="1"/>
</dbReference>
<dbReference type="PANTHER" id="PTHR14344">
    <property type="entry name" value="WD REPEAT PROTEIN"/>
    <property type="match status" value="1"/>
</dbReference>
<dbReference type="InterPro" id="IPR019370">
    <property type="entry name" value="E2F-assoc_phosphoprotein"/>
</dbReference>
<dbReference type="Pfam" id="PF10238">
    <property type="entry name" value="Eapp_C"/>
    <property type="match status" value="1"/>
</dbReference>
<feature type="compositionally biased region" description="Acidic residues" evidence="15">
    <location>
        <begin position="972"/>
        <end position="982"/>
    </location>
</feature>